<comment type="similarity">
    <text evidence="1">Belongs to the LysR transcriptional regulatory family.</text>
</comment>
<evidence type="ECO:0000256" key="4">
    <source>
        <dbReference type="ARBA" id="ARBA00023163"/>
    </source>
</evidence>
<evidence type="ECO:0000256" key="3">
    <source>
        <dbReference type="ARBA" id="ARBA00023125"/>
    </source>
</evidence>
<dbReference type="Pfam" id="PF00126">
    <property type="entry name" value="HTH_1"/>
    <property type="match status" value="1"/>
</dbReference>
<reference evidence="6 7" key="1">
    <citation type="submission" date="2019-02" db="EMBL/GenBank/DDBJ databases">
        <title>Siculibacillus lacustris gen. nov., sp. nov., a new rosette-forming bacterium isolated from a freshwater crater lake (Lake St. Ana, Romania).</title>
        <authorList>
            <person name="Felfoldi T."/>
            <person name="Marton Z."/>
            <person name="Szabo A."/>
            <person name="Mentes A."/>
            <person name="Boka K."/>
            <person name="Marialigeti K."/>
            <person name="Mathe I."/>
            <person name="Koncz M."/>
            <person name="Schumann P."/>
            <person name="Toth E."/>
        </authorList>
    </citation>
    <scope>NUCLEOTIDE SEQUENCE [LARGE SCALE GENOMIC DNA]</scope>
    <source>
        <strain evidence="6 7">SA-279</strain>
    </source>
</reference>
<dbReference type="GO" id="GO:0005829">
    <property type="term" value="C:cytosol"/>
    <property type="evidence" value="ECO:0007669"/>
    <property type="project" value="TreeGrafter"/>
</dbReference>
<evidence type="ECO:0000256" key="1">
    <source>
        <dbReference type="ARBA" id="ARBA00009437"/>
    </source>
</evidence>
<dbReference type="InterPro" id="IPR000847">
    <property type="entry name" value="LysR_HTH_N"/>
</dbReference>
<dbReference type="InterPro" id="IPR036388">
    <property type="entry name" value="WH-like_DNA-bd_sf"/>
</dbReference>
<dbReference type="Proteomes" id="UP000292781">
    <property type="component" value="Unassembled WGS sequence"/>
</dbReference>
<gene>
    <name evidence="6" type="ORF">EYW49_12015</name>
</gene>
<keyword evidence="4" id="KW-0804">Transcription</keyword>
<dbReference type="EMBL" id="SJFN01000016">
    <property type="protein sequence ID" value="TBW37186.1"/>
    <property type="molecule type" value="Genomic_DNA"/>
</dbReference>
<dbReference type="Gene3D" id="1.10.10.10">
    <property type="entry name" value="Winged helix-like DNA-binding domain superfamily/Winged helix DNA-binding domain"/>
    <property type="match status" value="1"/>
</dbReference>
<keyword evidence="7" id="KW-1185">Reference proteome</keyword>
<comment type="caution">
    <text evidence="6">The sequence shown here is derived from an EMBL/GenBank/DDBJ whole genome shotgun (WGS) entry which is preliminary data.</text>
</comment>
<dbReference type="InterPro" id="IPR050950">
    <property type="entry name" value="HTH-type_LysR_regulators"/>
</dbReference>
<dbReference type="GO" id="GO:0003700">
    <property type="term" value="F:DNA-binding transcription factor activity"/>
    <property type="evidence" value="ECO:0007669"/>
    <property type="project" value="InterPro"/>
</dbReference>
<dbReference type="RefSeq" id="WP_131309822.1">
    <property type="nucleotide sequence ID" value="NZ_SJFN01000016.1"/>
</dbReference>
<dbReference type="PROSITE" id="PS50931">
    <property type="entry name" value="HTH_LYSR"/>
    <property type="match status" value="1"/>
</dbReference>
<dbReference type="SUPFAM" id="SSF46785">
    <property type="entry name" value="Winged helix' DNA-binding domain"/>
    <property type="match status" value="1"/>
</dbReference>
<evidence type="ECO:0000259" key="5">
    <source>
        <dbReference type="PROSITE" id="PS50931"/>
    </source>
</evidence>
<evidence type="ECO:0000313" key="6">
    <source>
        <dbReference type="EMBL" id="TBW37186.1"/>
    </source>
</evidence>
<dbReference type="Gene3D" id="3.40.190.290">
    <property type="match status" value="1"/>
</dbReference>
<evidence type="ECO:0000256" key="2">
    <source>
        <dbReference type="ARBA" id="ARBA00023015"/>
    </source>
</evidence>
<keyword evidence="3" id="KW-0238">DNA-binding</keyword>
<dbReference type="GO" id="GO:0003677">
    <property type="term" value="F:DNA binding"/>
    <property type="evidence" value="ECO:0007669"/>
    <property type="project" value="UniProtKB-KW"/>
</dbReference>
<dbReference type="InterPro" id="IPR036390">
    <property type="entry name" value="WH_DNA-bd_sf"/>
</dbReference>
<evidence type="ECO:0000313" key="7">
    <source>
        <dbReference type="Proteomes" id="UP000292781"/>
    </source>
</evidence>
<protein>
    <submittedName>
        <fullName evidence="6">LysR family transcriptional regulator</fullName>
    </submittedName>
</protein>
<feature type="domain" description="HTH lysR-type" evidence="5">
    <location>
        <begin position="7"/>
        <end position="64"/>
    </location>
</feature>
<name>A0A4Q9VND7_9HYPH</name>
<dbReference type="PANTHER" id="PTHR30419">
    <property type="entry name" value="HTH-TYPE TRANSCRIPTIONAL REGULATOR YBHD"/>
    <property type="match status" value="1"/>
</dbReference>
<dbReference type="PRINTS" id="PR00039">
    <property type="entry name" value="HTHLYSR"/>
</dbReference>
<keyword evidence="2" id="KW-0805">Transcription regulation</keyword>
<dbReference type="AlphaFoldDB" id="A0A4Q9VND7"/>
<dbReference type="InterPro" id="IPR005119">
    <property type="entry name" value="LysR_subst-bd"/>
</dbReference>
<dbReference type="OrthoDB" id="5297263at2"/>
<dbReference type="Pfam" id="PF03466">
    <property type="entry name" value="LysR_substrate"/>
    <property type="match status" value="1"/>
</dbReference>
<accession>A0A4Q9VND7</accession>
<organism evidence="6 7">
    <name type="scientific">Siculibacillus lacustris</name>
    <dbReference type="NCBI Taxonomy" id="1549641"/>
    <lineage>
        <taxon>Bacteria</taxon>
        <taxon>Pseudomonadati</taxon>
        <taxon>Pseudomonadota</taxon>
        <taxon>Alphaproteobacteria</taxon>
        <taxon>Hyphomicrobiales</taxon>
        <taxon>Ancalomicrobiaceae</taxon>
        <taxon>Siculibacillus</taxon>
    </lineage>
</organism>
<proteinExistence type="inferred from homology"/>
<dbReference type="SUPFAM" id="SSF53850">
    <property type="entry name" value="Periplasmic binding protein-like II"/>
    <property type="match status" value="1"/>
</dbReference>
<sequence length="310" mass="33731">MRGDASILSTAFRYFLAVAEVGSIRAAARDLNIVSSAVNRQILLLEEQLGIRLFDRVGRGLRLSEAGTLLARRVRDTLVRYEDVIAELDTLRGLRRGRVRIATVESMAVERVPDLLAAFWGRYGGIEVALVRTTAEEVNRLVEDGRADLGFTFSTGSLDSLRVIHREIHALGVVLAADHPLADRPSLTLADLAEELLVVPARGLSLRAALEPALARLKRPPLLRAECDSLRLMSALVARTRSVGFLTAVGIESERRRGEIAWVPLGDPDVLPDRLAVVVRAGIVPSLALAALIDFIEEAWGDRNVADSGA</sequence>